<sequence>MCIYGDAIIKFPMYRVIKLFDMYSKFPVYFYKLAFQGRYSFYMLNAHIPFGVCHHDDLQYLFFIKSRFLYFNSDAPEIPMVEISTSIWSNFVMNGEPIRKHDGQIRNVL</sequence>
<dbReference type="InterPro" id="IPR002018">
    <property type="entry name" value="CarbesteraseB"/>
</dbReference>
<dbReference type="Pfam" id="PF00135">
    <property type="entry name" value="COesterase"/>
    <property type="match status" value="1"/>
</dbReference>
<dbReference type="GeneID" id="105681386"/>
<proteinExistence type="predicted"/>
<keyword evidence="1" id="KW-0325">Glycoprotein</keyword>
<dbReference type="InterPro" id="IPR029058">
    <property type="entry name" value="AB_hydrolase_fold"/>
</dbReference>
<evidence type="ECO:0000259" key="2">
    <source>
        <dbReference type="Pfam" id="PF00135"/>
    </source>
</evidence>
<evidence type="ECO:0000256" key="1">
    <source>
        <dbReference type="ARBA" id="ARBA00023180"/>
    </source>
</evidence>
<dbReference type="Proteomes" id="UP000515180">
    <property type="component" value="Unplaced"/>
</dbReference>
<dbReference type="AlphaFoldDB" id="A0A6P8L565"/>
<protein>
    <submittedName>
        <fullName evidence="4">Uncharacterized protein LOC105681386</fullName>
    </submittedName>
</protein>
<reference evidence="4" key="1">
    <citation type="submission" date="2025-08" db="UniProtKB">
        <authorList>
            <consortium name="RefSeq"/>
        </authorList>
    </citation>
    <scope>IDENTIFICATION</scope>
</reference>
<dbReference type="Gene3D" id="3.40.50.1820">
    <property type="entry name" value="alpha/beta hydrolase"/>
    <property type="match status" value="1"/>
</dbReference>
<feature type="domain" description="Carboxylesterase type B" evidence="2">
    <location>
        <begin position="3"/>
        <end position="99"/>
    </location>
</feature>
<evidence type="ECO:0000313" key="4">
    <source>
        <dbReference type="RefSeq" id="XP_033179150.1"/>
    </source>
</evidence>
<evidence type="ECO:0000313" key="3">
    <source>
        <dbReference type="Proteomes" id="UP000515180"/>
    </source>
</evidence>
<keyword evidence="3" id="KW-1185">Reference proteome</keyword>
<dbReference type="SUPFAM" id="SSF53474">
    <property type="entry name" value="alpha/beta-Hydrolases"/>
    <property type="match status" value="1"/>
</dbReference>
<accession>A0A6P8L565</accession>
<organism evidence="3 4">
    <name type="scientific">Bombus impatiens</name>
    <name type="common">Bumblebee</name>
    <dbReference type="NCBI Taxonomy" id="132113"/>
    <lineage>
        <taxon>Eukaryota</taxon>
        <taxon>Metazoa</taxon>
        <taxon>Ecdysozoa</taxon>
        <taxon>Arthropoda</taxon>
        <taxon>Hexapoda</taxon>
        <taxon>Insecta</taxon>
        <taxon>Pterygota</taxon>
        <taxon>Neoptera</taxon>
        <taxon>Endopterygota</taxon>
        <taxon>Hymenoptera</taxon>
        <taxon>Apocrita</taxon>
        <taxon>Aculeata</taxon>
        <taxon>Apoidea</taxon>
        <taxon>Anthophila</taxon>
        <taxon>Apidae</taxon>
        <taxon>Bombus</taxon>
        <taxon>Pyrobombus</taxon>
    </lineage>
</organism>
<name>A0A6P8L565_BOMIM</name>
<dbReference type="OrthoDB" id="19653at2759"/>
<dbReference type="RefSeq" id="XP_033179150.1">
    <property type="nucleotide sequence ID" value="XM_033323259.1"/>
</dbReference>
<gene>
    <name evidence="4" type="primary">LOC105681386</name>
</gene>